<name>A0A1H8VU26_9HYPH</name>
<reference evidence="3 5" key="2">
    <citation type="submission" date="2016-10" db="EMBL/GenBank/DDBJ databases">
        <authorList>
            <person name="Varghese N."/>
            <person name="Submissions S."/>
        </authorList>
    </citation>
    <scope>NUCLEOTIDE SEQUENCE [LARGE SCALE GENOMIC DNA]</scope>
    <source>
        <strain evidence="3 5">CGMCC 1.7071</strain>
    </source>
</reference>
<keyword evidence="5" id="KW-1185">Reference proteome</keyword>
<dbReference type="OrthoDB" id="9757939at2"/>
<proteinExistence type="predicted"/>
<dbReference type="EMBL" id="FNXB01000059">
    <property type="protein sequence ID" value="SEI19614.1"/>
    <property type="molecule type" value="Genomic_DNA"/>
</dbReference>
<protein>
    <recommendedName>
        <fullName evidence="1">Non-reducing end beta-L-arabinofuranosidase-like GH127 C-terminal domain-containing protein</fullName>
    </recommendedName>
</protein>
<dbReference type="Proteomes" id="UP000198939">
    <property type="component" value="Unassembled WGS sequence"/>
</dbReference>
<accession>A0A1H8VU26</accession>
<dbReference type="AlphaFoldDB" id="A0A1H8VU26"/>
<dbReference type="EMBL" id="FOCV01000047">
    <property type="protein sequence ID" value="SEP18800.1"/>
    <property type="molecule type" value="Genomic_DNA"/>
</dbReference>
<dbReference type="RefSeq" id="WP_072381466.1">
    <property type="nucleotide sequence ID" value="NZ_FNXB01000059.1"/>
</dbReference>
<reference evidence="2" key="3">
    <citation type="submission" date="2016-10" db="EMBL/GenBank/DDBJ databases">
        <authorList>
            <person name="de Groot N.N."/>
        </authorList>
    </citation>
    <scope>NUCLEOTIDE SEQUENCE [LARGE SCALE GENOMIC DNA]</scope>
    <source>
        <strain evidence="2">CCBAU85039</strain>
    </source>
</reference>
<organism evidence="2 4">
    <name type="scientific">Rhizobium tibeticum</name>
    <dbReference type="NCBI Taxonomy" id="501024"/>
    <lineage>
        <taxon>Bacteria</taxon>
        <taxon>Pseudomonadati</taxon>
        <taxon>Pseudomonadota</taxon>
        <taxon>Alphaproteobacteria</taxon>
        <taxon>Hyphomicrobiales</taxon>
        <taxon>Rhizobiaceae</taxon>
        <taxon>Rhizobium/Agrobacterium group</taxon>
        <taxon>Rhizobium</taxon>
    </lineage>
</organism>
<evidence type="ECO:0000313" key="2">
    <source>
        <dbReference type="EMBL" id="SEI19614.1"/>
    </source>
</evidence>
<dbReference type="Pfam" id="PF20737">
    <property type="entry name" value="Glyco_hydro127C"/>
    <property type="match status" value="1"/>
</dbReference>
<dbReference type="InterPro" id="IPR049049">
    <property type="entry name" value="Beta-AFase-like_GH127_C"/>
</dbReference>
<evidence type="ECO:0000313" key="5">
    <source>
        <dbReference type="Proteomes" id="UP000198939"/>
    </source>
</evidence>
<dbReference type="Proteomes" id="UP000183063">
    <property type="component" value="Unassembled WGS sequence"/>
</dbReference>
<evidence type="ECO:0000313" key="3">
    <source>
        <dbReference type="EMBL" id="SEP18800.1"/>
    </source>
</evidence>
<evidence type="ECO:0000313" key="4">
    <source>
        <dbReference type="Proteomes" id="UP000183063"/>
    </source>
</evidence>
<reference evidence="4" key="1">
    <citation type="submission" date="2016-10" db="EMBL/GenBank/DDBJ databases">
        <authorList>
            <person name="Wibberg D."/>
        </authorList>
    </citation>
    <scope>NUCLEOTIDE SEQUENCE [LARGE SCALE GENOMIC DNA]</scope>
</reference>
<feature type="domain" description="Non-reducing end beta-L-arabinofuranosidase-like GH127 C-terminal" evidence="1">
    <location>
        <begin position="35"/>
        <end position="61"/>
    </location>
</feature>
<gene>
    <name evidence="2" type="ORF">RTCCBAU85039_6203</name>
    <name evidence="3" type="ORF">SAMN05216228_104715</name>
</gene>
<sequence length="64" mass="7519">MVNELNDAVPIDLPVEREDTANWGKVLYRKEPAERRPAKARFAPYYLWDNRATGETLVWVKTEK</sequence>
<evidence type="ECO:0000259" key="1">
    <source>
        <dbReference type="Pfam" id="PF20737"/>
    </source>
</evidence>